<sequence length="204" mass="22819">MKRKSSIAQRVLTWISNNGAKEKAIPILAGVSIGDFFVPALPTQTSVMLLAWLQPKRAIWIVFAFATAAAAGAGILTLLATLLDHYLQMATPTAESKVYQQWLTLQGYIQEYGFLALAVMSLLPTPPRTMVVLSLLSGLAWFGILLTVFVGKFVWFSVVVTLITFAPKWLIKLPLIGTKVQRLLEQKSTYERERLYGRSRQQKY</sequence>
<protein>
    <submittedName>
        <fullName evidence="2">Uncharacterized protein</fullName>
    </submittedName>
</protein>
<dbReference type="EMBL" id="MAJZ01000829">
    <property type="protein sequence ID" value="OCH73173.1"/>
    <property type="molecule type" value="Genomic_DNA"/>
</dbReference>
<gene>
    <name evidence="2" type="ORF">A6E14_02930</name>
</gene>
<name>A0A1B9QVN4_9VIBR</name>
<evidence type="ECO:0000256" key="1">
    <source>
        <dbReference type="SAM" id="Phobius"/>
    </source>
</evidence>
<evidence type="ECO:0000313" key="2">
    <source>
        <dbReference type="EMBL" id="OCH73173.1"/>
    </source>
</evidence>
<accession>A0A1B9QVN4</accession>
<dbReference type="RefSeq" id="WP_017033919.1">
    <property type="nucleotide sequence ID" value="NZ_JBNGCH010000829.1"/>
</dbReference>
<proteinExistence type="predicted"/>
<keyword evidence="1" id="KW-0812">Transmembrane</keyword>
<feature type="transmembrane region" description="Helical" evidence="1">
    <location>
        <begin position="153"/>
        <end position="171"/>
    </location>
</feature>
<reference evidence="3" key="1">
    <citation type="submission" date="2016-06" db="EMBL/GenBank/DDBJ databases">
        <authorList>
            <person name="Hehemann J.-H."/>
            <person name="Arevalo P."/>
            <person name="Datta M.S."/>
            <person name="Polz M.F."/>
        </authorList>
    </citation>
    <scope>NUCLEOTIDE SEQUENCE [LARGE SCALE GENOMIC DNA]</scope>
    <source>
        <strain evidence="3">9CSC122</strain>
    </source>
</reference>
<comment type="caution">
    <text evidence="2">The sequence shown here is derived from an EMBL/GenBank/DDBJ whole genome shotgun (WGS) entry which is preliminary data.</text>
</comment>
<keyword evidence="1" id="KW-0472">Membrane</keyword>
<evidence type="ECO:0000313" key="3">
    <source>
        <dbReference type="Proteomes" id="UP000093173"/>
    </source>
</evidence>
<dbReference type="Proteomes" id="UP000093173">
    <property type="component" value="Unassembled WGS sequence"/>
</dbReference>
<dbReference type="AlphaFoldDB" id="A0A1B9QVN4"/>
<feature type="transmembrane region" description="Helical" evidence="1">
    <location>
        <begin position="103"/>
        <end position="123"/>
    </location>
</feature>
<feature type="transmembrane region" description="Helical" evidence="1">
    <location>
        <begin position="130"/>
        <end position="147"/>
    </location>
</feature>
<feature type="transmembrane region" description="Helical" evidence="1">
    <location>
        <begin position="58"/>
        <end position="83"/>
    </location>
</feature>
<keyword evidence="3" id="KW-1185">Reference proteome</keyword>
<keyword evidence="1" id="KW-1133">Transmembrane helix</keyword>
<organism evidence="2 3">
    <name type="scientific">Vibrio genomosp. F10</name>
    <dbReference type="NCBI Taxonomy" id="723171"/>
    <lineage>
        <taxon>Bacteria</taxon>
        <taxon>Pseudomonadati</taxon>
        <taxon>Pseudomonadota</taxon>
        <taxon>Gammaproteobacteria</taxon>
        <taxon>Vibrionales</taxon>
        <taxon>Vibrionaceae</taxon>
        <taxon>Vibrio</taxon>
    </lineage>
</organism>